<accession>A0AAC9MZ80</accession>
<gene>
    <name evidence="1" type="ORF">TL08_14235</name>
</gene>
<dbReference type="RefSeq" id="WP_069849505.1">
    <property type="nucleotide sequence ID" value="NZ_CP014859.1"/>
</dbReference>
<evidence type="ECO:0000313" key="2">
    <source>
        <dbReference type="Proteomes" id="UP000095210"/>
    </source>
</evidence>
<dbReference type="AlphaFoldDB" id="A0AAC9MZ80"/>
<reference evidence="2" key="1">
    <citation type="submission" date="2016-03" db="EMBL/GenBank/DDBJ databases">
        <title>Complete genome sequence of the type strain Actinoalloteichus hymeniacidonis DSM 45092.</title>
        <authorList>
            <person name="Schaffert L."/>
            <person name="Albersmeier A."/>
            <person name="Winkler A."/>
            <person name="Kalinowski J."/>
            <person name="Zotchev S."/>
            <person name="Ruckert C."/>
        </authorList>
    </citation>
    <scope>NUCLEOTIDE SEQUENCE [LARGE SCALE GENOMIC DNA]</scope>
    <source>
        <strain evidence="2">HPA177(T) (DSM 45092(T))</strain>
    </source>
</reference>
<dbReference type="Proteomes" id="UP000095210">
    <property type="component" value="Chromosome"/>
</dbReference>
<dbReference type="EMBL" id="CP014859">
    <property type="protein sequence ID" value="AOS63661.1"/>
    <property type="molecule type" value="Genomic_DNA"/>
</dbReference>
<proteinExistence type="predicted"/>
<dbReference type="KEGG" id="ahm:TL08_14235"/>
<keyword evidence="2" id="KW-1185">Reference proteome</keyword>
<organism evidence="1 2">
    <name type="scientific">Actinoalloteichus hymeniacidonis</name>
    <dbReference type="NCBI Taxonomy" id="340345"/>
    <lineage>
        <taxon>Bacteria</taxon>
        <taxon>Bacillati</taxon>
        <taxon>Actinomycetota</taxon>
        <taxon>Actinomycetes</taxon>
        <taxon>Pseudonocardiales</taxon>
        <taxon>Pseudonocardiaceae</taxon>
        <taxon>Actinoalloteichus</taxon>
    </lineage>
</organism>
<sequence>MRTFDHTETSTVPSAEEIRAVAELIEEPENPIADPPLFEPKTLGDCMLVVSHGEPKAPRSAAG</sequence>
<name>A0AAC9MZ80_9PSEU</name>
<evidence type="ECO:0000313" key="1">
    <source>
        <dbReference type="EMBL" id="AOS63661.1"/>
    </source>
</evidence>
<protein>
    <submittedName>
        <fullName evidence="1">Uncharacterized protein</fullName>
    </submittedName>
</protein>